<organism evidence="1 2">
    <name type="scientific">Rubroshorea leprosula</name>
    <dbReference type="NCBI Taxonomy" id="152421"/>
    <lineage>
        <taxon>Eukaryota</taxon>
        <taxon>Viridiplantae</taxon>
        <taxon>Streptophyta</taxon>
        <taxon>Embryophyta</taxon>
        <taxon>Tracheophyta</taxon>
        <taxon>Spermatophyta</taxon>
        <taxon>Magnoliopsida</taxon>
        <taxon>eudicotyledons</taxon>
        <taxon>Gunneridae</taxon>
        <taxon>Pentapetalae</taxon>
        <taxon>rosids</taxon>
        <taxon>malvids</taxon>
        <taxon>Malvales</taxon>
        <taxon>Dipterocarpaceae</taxon>
        <taxon>Rubroshorea</taxon>
    </lineage>
</organism>
<dbReference type="Proteomes" id="UP001054252">
    <property type="component" value="Unassembled WGS sequence"/>
</dbReference>
<gene>
    <name evidence="1" type="ORF">SLEP1_g17550</name>
</gene>
<proteinExistence type="predicted"/>
<dbReference type="AlphaFoldDB" id="A0AAV5J276"/>
<evidence type="ECO:0000313" key="2">
    <source>
        <dbReference type="Proteomes" id="UP001054252"/>
    </source>
</evidence>
<evidence type="ECO:0000313" key="1">
    <source>
        <dbReference type="EMBL" id="GKV05553.1"/>
    </source>
</evidence>
<keyword evidence="2" id="KW-1185">Reference proteome</keyword>
<sequence length="38" mass="4493">MSTCISRNWFILYSYQWDNTLVTTVLASGRFINISYDL</sequence>
<accession>A0AAV5J276</accession>
<dbReference type="EMBL" id="BPVZ01000023">
    <property type="protein sequence ID" value="GKV05553.1"/>
    <property type="molecule type" value="Genomic_DNA"/>
</dbReference>
<comment type="caution">
    <text evidence="1">The sequence shown here is derived from an EMBL/GenBank/DDBJ whole genome shotgun (WGS) entry which is preliminary data.</text>
</comment>
<name>A0AAV5J276_9ROSI</name>
<reference evidence="1 2" key="1">
    <citation type="journal article" date="2021" name="Commun. Biol.">
        <title>The genome of Shorea leprosula (Dipterocarpaceae) highlights the ecological relevance of drought in aseasonal tropical rainforests.</title>
        <authorList>
            <person name="Ng K.K.S."/>
            <person name="Kobayashi M.J."/>
            <person name="Fawcett J.A."/>
            <person name="Hatakeyama M."/>
            <person name="Paape T."/>
            <person name="Ng C.H."/>
            <person name="Ang C.C."/>
            <person name="Tnah L.H."/>
            <person name="Lee C.T."/>
            <person name="Nishiyama T."/>
            <person name="Sese J."/>
            <person name="O'Brien M.J."/>
            <person name="Copetti D."/>
            <person name="Mohd Noor M.I."/>
            <person name="Ong R.C."/>
            <person name="Putra M."/>
            <person name="Sireger I.Z."/>
            <person name="Indrioko S."/>
            <person name="Kosugi Y."/>
            <person name="Izuno A."/>
            <person name="Isagi Y."/>
            <person name="Lee S.L."/>
            <person name="Shimizu K.K."/>
        </authorList>
    </citation>
    <scope>NUCLEOTIDE SEQUENCE [LARGE SCALE GENOMIC DNA]</scope>
    <source>
        <strain evidence="1">214</strain>
    </source>
</reference>
<protein>
    <submittedName>
        <fullName evidence="1">Uncharacterized protein</fullName>
    </submittedName>
</protein>